<feature type="transmembrane region" description="Helical" evidence="1">
    <location>
        <begin position="140"/>
        <end position="166"/>
    </location>
</feature>
<keyword evidence="1" id="KW-0812">Transmembrane</keyword>
<organism evidence="2 3">
    <name type="scientific">Hyaloscypha hepaticicola</name>
    <dbReference type="NCBI Taxonomy" id="2082293"/>
    <lineage>
        <taxon>Eukaryota</taxon>
        <taxon>Fungi</taxon>
        <taxon>Dikarya</taxon>
        <taxon>Ascomycota</taxon>
        <taxon>Pezizomycotina</taxon>
        <taxon>Leotiomycetes</taxon>
        <taxon>Helotiales</taxon>
        <taxon>Hyaloscyphaceae</taxon>
        <taxon>Hyaloscypha</taxon>
    </lineage>
</organism>
<protein>
    <submittedName>
        <fullName evidence="2">Uncharacterized protein</fullName>
    </submittedName>
</protein>
<feature type="transmembrane region" description="Helical" evidence="1">
    <location>
        <begin position="107"/>
        <end position="128"/>
    </location>
</feature>
<reference evidence="2 3" key="1">
    <citation type="submission" date="2016-05" db="EMBL/GenBank/DDBJ databases">
        <title>A degradative enzymes factory behind the ericoid mycorrhizal symbiosis.</title>
        <authorList>
            <consortium name="DOE Joint Genome Institute"/>
            <person name="Martino E."/>
            <person name="Morin E."/>
            <person name="Grelet G."/>
            <person name="Kuo A."/>
            <person name="Kohler A."/>
            <person name="Daghino S."/>
            <person name="Barry K."/>
            <person name="Choi C."/>
            <person name="Cichocki N."/>
            <person name="Clum A."/>
            <person name="Copeland A."/>
            <person name="Hainaut M."/>
            <person name="Haridas S."/>
            <person name="Labutti K."/>
            <person name="Lindquist E."/>
            <person name="Lipzen A."/>
            <person name="Khouja H.-R."/>
            <person name="Murat C."/>
            <person name="Ohm R."/>
            <person name="Olson A."/>
            <person name="Spatafora J."/>
            <person name="Veneault-Fourrey C."/>
            <person name="Henrissat B."/>
            <person name="Grigoriev I."/>
            <person name="Martin F."/>
            <person name="Perotto S."/>
        </authorList>
    </citation>
    <scope>NUCLEOTIDE SEQUENCE [LARGE SCALE GENOMIC DNA]</scope>
    <source>
        <strain evidence="2 3">UAMH 7357</strain>
    </source>
</reference>
<sequence>MHQPCSNWHLDPKPPASVGALVPLLAAQLQVRPSTNRSAAFSTLHMRSSDDWLKRDSIIRIAPVALIPFLSEILSLIHVRVVVCYRGVQPCVPTAMLIFDRDHLPRALFLIPSFHVSLADFTVRFVFNSIKNMVSSDADIAIAFGLIGAILSLVGVLVACLTLRFMMVEKYERNQRIYGDREVFHHEHTHLFSLSSDQGPRQRQLRLE</sequence>
<proteinExistence type="predicted"/>
<keyword evidence="1" id="KW-1133">Transmembrane helix</keyword>
<name>A0A2J6PX45_9HELO</name>
<keyword evidence="3" id="KW-1185">Reference proteome</keyword>
<accession>A0A2J6PX45</accession>
<dbReference type="EMBL" id="KZ613493">
    <property type="protein sequence ID" value="PMD18599.1"/>
    <property type="molecule type" value="Genomic_DNA"/>
</dbReference>
<evidence type="ECO:0000313" key="3">
    <source>
        <dbReference type="Proteomes" id="UP000235672"/>
    </source>
</evidence>
<gene>
    <name evidence="2" type="ORF">NA56DRAFT_241419</name>
</gene>
<dbReference type="OrthoDB" id="3557339at2759"/>
<dbReference type="Proteomes" id="UP000235672">
    <property type="component" value="Unassembled WGS sequence"/>
</dbReference>
<evidence type="ECO:0000313" key="2">
    <source>
        <dbReference type="EMBL" id="PMD18599.1"/>
    </source>
</evidence>
<keyword evidence="1" id="KW-0472">Membrane</keyword>
<evidence type="ECO:0000256" key="1">
    <source>
        <dbReference type="SAM" id="Phobius"/>
    </source>
</evidence>
<dbReference type="AlphaFoldDB" id="A0A2J6PX45"/>